<accession>A0A3E2NUW2</accession>
<gene>
    <name evidence="1" type="ORF">DYU05_03230</name>
</gene>
<dbReference type="EMBL" id="QWDE01000001">
    <property type="protein sequence ID" value="RFZ84640.1"/>
    <property type="molecule type" value="Genomic_DNA"/>
</dbReference>
<keyword evidence="2" id="KW-1185">Reference proteome</keyword>
<dbReference type="Gene3D" id="1.20.120.450">
    <property type="entry name" value="dinb family like domain"/>
    <property type="match status" value="1"/>
</dbReference>
<protein>
    <submittedName>
        <fullName evidence="1">DinB family protein</fullName>
    </submittedName>
</protein>
<dbReference type="SUPFAM" id="SSF109854">
    <property type="entry name" value="DinB/YfiT-like putative metalloenzymes"/>
    <property type="match status" value="1"/>
</dbReference>
<dbReference type="InterPro" id="IPR034660">
    <property type="entry name" value="DinB/YfiT-like"/>
</dbReference>
<organism evidence="1 2">
    <name type="scientific">Mucilaginibacter terrenus</name>
    <dbReference type="NCBI Taxonomy" id="2482727"/>
    <lineage>
        <taxon>Bacteria</taxon>
        <taxon>Pseudomonadati</taxon>
        <taxon>Bacteroidota</taxon>
        <taxon>Sphingobacteriia</taxon>
        <taxon>Sphingobacteriales</taxon>
        <taxon>Sphingobacteriaceae</taxon>
        <taxon>Mucilaginibacter</taxon>
    </lineage>
</organism>
<name>A0A3E2NUW2_9SPHI</name>
<dbReference type="Proteomes" id="UP000260823">
    <property type="component" value="Unassembled WGS sequence"/>
</dbReference>
<dbReference type="RefSeq" id="WP_117381542.1">
    <property type="nucleotide sequence ID" value="NZ_QWDE01000001.1"/>
</dbReference>
<reference evidence="1 2" key="1">
    <citation type="submission" date="2018-08" db="EMBL/GenBank/DDBJ databases">
        <title>Mucilaginibacter terrae sp. nov., isolated from manganese diggings.</title>
        <authorList>
            <person name="Huang Y."/>
            <person name="Zhou Z."/>
        </authorList>
    </citation>
    <scope>NUCLEOTIDE SEQUENCE [LARGE SCALE GENOMIC DNA]</scope>
    <source>
        <strain evidence="1 2">ZH6</strain>
    </source>
</reference>
<sequence>MIDVANQLKDVVNGFLGSRSALIIWNHTGAPGKWSNKQIIGHLIDSAHINLQRLVRCTYEECFKLVYFQDEWVQVQHYNDADIFELLQLWRLINMQIVRVLVNYPPNRISITCDNGRHEVSFVTVEFLANDYIAHIRHHLDQLK</sequence>
<evidence type="ECO:0000313" key="2">
    <source>
        <dbReference type="Proteomes" id="UP000260823"/>
    </source>
</evidence>
<dbReference type="OrthoDB" id="9793216at2"/>
<comment type="caution">
    <text evidence="1">The sequence shown here is derived from an EMBL/GenBank/DDBJ whole genome shotgun (WGS) entry which is preliminary data.</text>
</comment>
<dbReference type="AlphaFoldDB" id="A0A3E2NUW2"/>
<evidence type="ECO:0000313" key="1">
    <source>
        <dbReference type="EMBL" id="RFZ84640.1"/>
    </source>
</evidence>
<proteinExistence type="predicted"/>